<organism evidence="2 3">
    <name type="scientific">Desulforamulus aeronauticus DSM 10349</name>
    <dbReference type="NCBI Taxonomy" id="1121421"/>
    <lineage>
        <taxon>Bacteria</taxon>
        <taxon>Bacillati</taxon>
        <taxon>Bacillota</taxon>
        <taxon>Clostridia</taxon>
        <taxon>Eubacteriales</taxon>
        <taxon>Peptococcaceae</taxon>
        <taxon>Desulforamulus</taxon>
    </lineage>
</organism>
<dbReference type="AlphaFoldDB" id="A0A1M6NZW8"/>
<dbReference type="PANTHER" id="PTHR30388">
    <property type="entry name" value="ALDEHYDE OXIDOREDUCTASE MOLYBDENUM COFACTOR ASSEMBLY PROTEIN"/>
    <property type="match status" value="1"/>
</dbReference>
<keyword evidence="3" id="KW-1185">Reference proteome</keyword>
<feature type="domain" description="XdhC Rossmann" evidence="1">
    <location>
        <begin position="96"/>
        <end position="237"/>
    </location>
</feature>
<name>A0A1M6NZW8_9FIRM</name>
<dbReference type="InterPro" id="IPR036291">
    <property type="entry name" value="NAD(P)-bd_dom_sf"/>
</dbReference>
<dbReference type="Gene3D" id="3.40.50.720">
    <property type="entry name" value="NAD(P)-binding Rossmann-like Domain"/>
    <property type="match status" value="1"/>
</dbReference>
<dbReference type="PANTHER" id="PTHR30388:SF6">
    <property type="entry name" value="XANTHINE DEHYDROGENASE SUBUNIT A-RELATED"/>
    <property type="match status" value="1"/>
</dbReference>
<dbReference type="InterPro" id="IPR052698">
    <property type="entry name" value="MoCofactor_Util/Proc"/>
</dbReference>
<dbReference type="OrthoDB" id="9773039at2"/>
<gene>
    <name evidence="2" type="ORF">SAMN02745123_00370</name>
</gene>
<dbReference type="RefSeq" id="WP_072910580.1">
    <property type="nucleotide sequence ID" value="NZ_FRAR01000005.1"/>
</dbReference>
<dbReference type="STRING" id="1121421.SAMN02745123_00370"/>
<sequence>MKLFKALLAAAERGEAVQMITLVGAPEESRASLGQMLVLYPDGRAEGLLVDTRFTEKVLEQSKACQWDQPKVMPISYDQQEYRIFWNCLTSKMRAVILGGGHISQPLASFLAQLDYEVTVIDDRPEFANRQRFPMAKHIICEDFTKALEQISFDNNTAVIIVTRGHRYDLDCLRSIAGQRAGYLGMIGSFRRVKAVLQLLKEEGVSTEWLNALKTPIGLDLGAQSPAEIALSIAAEIVAHFKGGRYLPLRSLGGRRNG</sequence>
<dbReference type="Pfam" id="PF13478">
    <property type="entry name" value="XdhC_C"/>
    <property type="match status" value="1"/>
</dbReference>
<dbReference type="SUPFAM" id="SSF51735">
    <property type="entry name" value="NAD(P)-binding Rossmann-fold domains"/>
    <property type="match status" value="1"/>
</dbReference>
<dbReference type="InterPro" id="IPR027051">
    <property type="entry name" value="XdhC_Rossmann_dom"/>
</dbReference>
<evidence type="ECO:0000259" key="1">
    <source>
        <dbReference type="Pfam" id="PF13478"/>
    </source>
</evidence>
<dbReference type="EMBL" id="FRAR01000005">
    <property type="protein sequence ID" value="SHK01221.1"/>
    <property type="molecule type" value="Genomic_DNA"/>
</dbReference>
<evidence type="ECO:0000313" key="3">
    <source>
        <dbReference type="Proteomes" id="UP000183997"/>
    </source>
</evidence>
<proteinExistence type="predicted"/>
<accession>A0A1M6NZW8</accession>
<evidence type="ECO:0000313" key="2">
    <source>
        <dbReference type="EMBL" id="SHK01221.1"/>
    </source>
</evidence>
<dbReference type="Proteomes" id="UP000183997">
    <property type="component" value="Unassembled WGS sequence"/>
</dbReference>
<protein>
    <submittedName>
        <fullName evidence="2">Xanthine dehydrogenase accessory factor</fullName>
    </submittedName>
</protein>
<reference evidence="3" key="1">
    <citation type="submission" date="2016-11" db="EMBL/GenBank/DDBJ databases">
        <authorList>
            <person name="Varghese N."/>
            <person name="Submissions S."/>
        </authorList>
    </citation>
    <scope>NUCLEOTIDE SEQUENCE [LARGE SCALE GENOMIC DNA]</scope>
    <source>
        <strain evidence="3">DSM 10349</strain>
    </source>
</reference>